<dbReference type="Proteomes" id="UP000179769">
    <property type="component" value="Unassembled WGS sequence"/>
</dbReference>
<evidence type="ECO:0000313" key="1">
    <source>
        <dbReference type="EMBL" id="OHV31109.1"/>
    </source>
</evidence>
<proteinExistence type="predicted"/>
<evidence type="ECO:0000313" key="2">
    <source>
        <dbReference type="Proteomes" id="UP000179769"/>
    </source>
</evidence>
<dbReference type="AlphaFoldDB" id="A0A1S1QC02"/>
<dbReference type="EMBL" id="MAXA01000169">
    <property type="protein sequence ID" value="OHV31109.1"/>
    <property type="molecule type" value="Genomic_DNA"/>
</dbReference>
<accession>A0A1S1QC02</accession>
<comment type="caution">
    <text evidence="1">The sequence shown here is derived from an EMBL/GenBank/DDBJ whole genome shotgun (WGS) entry which is preliminary data.</text>
</comment>
<organism evidence="1 2">
    <name type="scientific">Parafrankia soli</name>
    <dbReference type="NCBI Taxonomy" id="2599596"/>
    <lineage>
        <taxon>Bacteria</taxon>
        <taxon>Bacillati</taxon>
        <taxon>Actinomycetota</taxon>
        <taxon>Actinomycetes</taxon>
        <taxon>Frankiales</taxon>
        <taxon>Frankiaceae</taxon>
        <taxon>Parafrankia</taxon>
    </lineage>
</organism>
<keyword evidence="2" id="KW-1185">Reference proteome</keyword>
<protein>
    <submittedName>
        <fullName evidence="1">Uncharacterized protein</fullName>
    </submittedName>
</protein>
<gene>
    <name evidence="1" type="ORF">BBK14_16450</name>
</gene>
<name>A0A1S1QC02_9ACTN</name>
<reference evidence="2" key="1">
    <citation type="submission" date="2016-07" db="EMBL/GenBank/DDBJ databases">
        <title>Frankia sp. NRRL B-16219 Genome sequencing.</title>
        <authorList>
            <person name="Ghodhbane-Gtari F."/>
            <person name="Swanson E."/>
            <person name="Gueddou A."/>
            <person name="Louati M."/>
            <person name="Nouioui I."/>
            <person name="Hezbri K."/>
            <person name="Abebe-Akele F."/>
            <person name="Simpson S."/>
            <person name="Morris K."/>
            <person name="Thomas K."/>
            <person name="Gtari M."/>
            <person name="Tisa L.S."/>
        </authorList>
    </citation>
    <scope>NUCLEOTIDE SEQUENCE [LARGE SCALE GENOMIC DNA]</scope>
    <source>
        <strain evidence="2">NRRL B-16219</strain>
    </source>
</reference>
<sequence>MSGASTFHAAIAWSGSGSGSAWSGRSSPVAGIWFSEVISVLPNVVVARVGRDPALLRGVARPDVFVRSYLAVVGRFVRGIGLVR</sequence>